<name>A0A1T4NM08_9FIRM</name>
<proteinExistence type="predicted"/>
<evidence type="ECO:0000313" key="2">
    <source>
        <dbReference type="Proteomes" id="UP000190625"/>
    </source>
</evidence>
<dbReference type="OrthoDB" id="5471433at2"/>
<reference evidence="2" key="1">
    <citation type="submission" date="2017-02" db="EMBL/GenBank/DDBJ databases">
        <authorList>
            <person name="Varghese N."/>
            <person name="Submissions S."/>
        </authorList>
    </citation>
    <scope>NUCLEOTIDE SEQUENCE [LARGE SCALE GENOMIC DNA]</scope>
    <source>
        <strain evidence="2">ATCC BAA-73</strain>
    </source>
</reference>
<gene>
    <name evidence="1" type="ORF">SAMN02745118_01859</name>
</gene>
<dbReference type="RefSeq" id="WP_078810308.1">
    <property type="nucleotide sequence ID" value="NZ_FUWM01000015.1"/>
</dbReference>
<protein>
    <submittedName>
        <fullName evidence="1">Uncharacterized protein</fullName>
    </submittedName>
</protein>
<evidence type="ECO:0000313" key="1">
    <source>
        <dbReference type="EMBL" id="SJZ80320.1"/>
    </source>
</evidence>
<organism evidence="1 2">
    <name type="scientific">Selenihalanaerobacter shriftii</name>
    <dbReference type="NCBI Taxonomy" id="142842"/>
    <lineage>
        <taxon>Bacteria</taxon>
        <taxon>Bacillati</taxon>
        <taxon>Bacillota</taxon>
        <taxon>Clostridia</taxon>
        <taxon>Halanaerobiales</taxon>
        <taxon>Halobacteroidaceae</taxon>
        <taxon>Selenihalanaerobacter</taxon>
    </lineage>
</organism>
<dbReference type="EMBL" id="FUWM01000015">
    <property type="protein sequence ID" value="SJZ80320.1"/>
    <property type="molecule type" value="Genomic_DNA"/>
</dbReference>
<accession>A0A1T4NM08</accession>
<dbReference type="STRING" id="142842.SAMN02745118_01859"/>
<dbReference type="Proteomes" id="UP000190625">
    <property type="component" value="Unassembled WGS sequence"/>
</dbReference>
<keyword evidence="2" id="KW-1185">Reference proteome</keyword>
<sequence>MRRKSLAIVLVLSLLFTFTIGVVASEEKIKPPQKDWPLPFPVVSQDEVKMPRNATLLPDNPEYVADLPGFINNKVMVNDYGKKVPKYDGVVIRGSKVMNNMIIIPPGGLYYMADTWRGMLPLLGEYEYIAGNKYYYLDFDQVVAVKDDVTIKPGERVAVGDQIYTFTSAVGHESTMANVNMTVNTLHGVDWAFAGLSPGILSFNEDNWFEKGFELGYAQGKAKKVGKKAVNFNYLSGTYFRGMRMAKNRVYKDWAVEGKKITAGDYEINVASVSKGASTIQILKNGKVKAEKELGNIKHPKRLIEDTNTREKLIMKHDEVTVVLDPWTGPTKNGKAYLKVYSGSFNIKAGESYPFDKRFETYPIACPVGHLFGTMITNKKSIILRGDGSTFKGPEGYFKIVVDNVEGNTVKAWHIEDKQGNKSIKLGGKKNTDIDLIAGQGRAVVGLLTPKGKTLLSDLYDKVKEAQK</sequence>
<dbReference type="AlphaFoldDB" id="A0A1T4NM08"/>